<dbReference type="InterPro" id="IPR056884">
    <property type="entry name" value="NPHP3-like_N"/>
</dbReference>
<sequence length="177" mass="19763">MVLKIFLSTNFKGITKILVQSTLEPKDPLGKIGLMLDCIVAIKKMIDILTEILRKQKDMNELVTKLYKIMISTYEEMISWTKFIKGSEHRGTRWPSPKSACMAGTHIHTIDEIERWIEGCNGSTFWCHGMAGTGKSSLMATLHRCLAMQAGKPFQIEEKLGGNKKAAVKGSSLATFI</sequence>
<feature type="domain" description="Nephrocystin 3-like N-terminal" evidence="2">
    <location>
        <begin position="109"/>
        <end position="146"/>
    </location>
</feature>
<dbReference type="OrthoDB" id="3269932at2759"/>
<evidence type="ECO:0000313" key="3">
    <source>
        <dbReference type="EMBL" id="PBK87902.1"/>
    </source>
</evidence>
<proteinExistence type="predicted"/>
<reference evidence="4" key="1">
    <citation type="journal article" date="2017" name="Nat. Ecol. Evol.">
        <title>Genome expansion and lineage-specific genetic innovations in the forest pathogenic fungi Armillaria.</title>
        <authorList>
            <person name="Sipos G."/>
            <person name="Prasanna A.N."/>
            <person name="Walter M.C."/>
            <person name="O'Connor E."/>
            <person name="Balint B."/>
            <person name="Krizsan K."/>
            <person name="Kiss B."/>
            <person name="Hess J."/>
            <person name="Varga T."/>
            <person name="Slot J."/>
            <person name="Riley R."/>
            <person name="Boka B."/>
            <person name="Rigling D."/>
            <person name="Barry K."/>
            <person name="Lee J."/>
            <person name="Mihaltcheva S."/>
            <person name="LaButti K."/>
            <person name="Lipzen A."/>
            <person name="Waldron R."/>
            <person name="Moloney N.M."/>
            <person name="Sperisen C."/>
            <person name="Kredics L."/>
            <person name="Vagvoelgyi C."/>
            <person name="Patrignani A."/>
            <person name="Fitzpatrick D."/>
            <person name="Nagy I."/>
            <person name="Doyle S."/>
            <person name="Anderson J.B."/>
            <person name="Grigoriev I.V."/>
            <person name="Gueldener U."/>
            <person name="Muensterkoetter M."/>
            <person name="Nagy L.G."/>
        </authorList>
    </citation>
    <scope>NUCLEOTIDE SEQUENCE [LARGE SCALE GENOMIC DNA]</scope>
    <source>
        <strain evidence="4">Ar21-2</strain>
    </source>
</reference>
<evidence type="ECO:0000313" key="4">
    <source>
        <dbReference type="Proteomes" id="UP000217790"/>
    </source>
</evidence>
<evidence type="ECO:0000259" key="2">
    <source>
        <dbReference type="Pfam" id="PF24883"/>
    </source>
</evidence>
<dbReference type="EMBL" id="KZ293676">
    <property type="protein sequence ID" value="PBK87902.1"/>
    <property type="molecule type" value="Genomic_DNA"/>
</dbReference>
<dbReference type="AlphaFoldDB" id="A0A2H3D8Z6"/>
<name>A0A2H3D8Z6_ARMGA</name>
<accession>A0A2H3D8Z6</accession>
<keyword evidence="1" id="KW-0677">Repeat</keyword>
<dbReference type="Pfam" id="PF24883">
    <property type="entry name" value="NPHP3_N"/>
    <property type="match status" value="1"/>
</dbReference>
<keyword evidence="4" id="KW-1185">Reference proteome</keyword>
<evidence type="ECO:0000256" key="1">
    <source>
        <dbReference type="ARBA" id="ARBA00022737"/>
    </source>
</evidence>
<dbReference type="InParanoid" id="A0A2H3D8Z6"/>
<protein>
    <recommendedName>
        <fullName evidence="2">Nephrocystin 3-like N-terminal domain-containing protein</fullName>
    </recommendedName>
</protein>
<dbReference type="Proteomes" id="UP000217790">
    <property type="component" value="Unassembled WGS sequence"/>
</dbReference>
<organism evidence="3 4">
    <name type="scientific">Armillaria gallica</name>
    <name type="common">Bulbous honey fungus</name>
    <name type="synonym">Armillaria bulbosa</name>
    <dbReference type="NCBI Taxonomy" id="47427"/>
    <lineage>
        <taxon>Eukaryota</taxon>
        <taxon>Fungi</taxon>
        <taxon>Dikarya</taxon>
        <taxon>Basidiomycota</taxon>
        <taxon>Agaricomycotina</taxon>
        <taxon>Agaricomycetes</taxon>
        <taxon>Agaricomycetidae</taxon>
        <taxon>Agaricales</taxon>
        <taxon>Marasmiineae</taxon>
        <taxon>Physalacriaceae</taxon>
        <taxon>Armillaria</taxon>
    </lineage>
</organism>
<gene>
    <name evidence="3" type="ORF">ARMGADRAFT_1034504</name>
</gene>